<dbReference type="PANTHER" id="PTHR21286:SF0">
    <property type="entry name" value="NUCLEAR PORE COMPLEX PROTEIN NUP160"/>
    <property type="match status" value="1"/>
</dbReference>
<accession>A0A182SXG1</accession>
<dbReference type="GO" id="GO:0005643">
    <property type="term" value="C:nuclear pore"/>
    <property type="evidence" value="ECO:0007669"/>
    <property type="project" value="TreeGrafter"/>
</dbReference>
<dbReference type="Proteomes" id="UP000075901">
    <property type="component" value="Unassembled WGS sequence"/>
</dbReference>
<sequence length="278" mass="32095">MNLRKAAIIAYEEGMRNFLECSSLNHLNRYYCCLMKSLNSLSVIKERYAWIVHPIIEQGELSMYNDGFKLVTTLDAMNLISLLVKRKLYRSALKLARCRMPSMVPTIYEHLTSSCIIASSTSKALGANADSATDSGLPWLNDNCISDLVIVPDSTATAWNYLRYTIEQENEELVIDAYLAVFNRILSRSAYIPTWLKKWCFENIPTQFIRAYLRHGRLEEAYEYTIELFRTRFFSAGRFNHHTIFPLSLCEYLVYELETSAVHSKMLKTLSTGNCKQR</sequence>
<organism evidence="2 3">
    <name type="scientific">Anopheles maculatus</name>
    <dbReference type="NCBI Taxonomy" id="74869"/>
    <lineage>
        <taxon>Eukaryota</taxon>
        <taxon>Metazoa</taxon>
        <taxon>Ecdysozoa</taxon>
        <taxon>Arthropoda</taxon>
        <taxon>Hexapoda</taxon>
        <taxon>Insecta</taxon>
        <taxon>Pterygota</taxon>
        <taxon>Neoptera</taxon>
        <taxon>Endopterygota</taxon>
        <taxon>Diptera</taxon>
        <taxon>Nematocera</taxon>
        <taxon>Culicoidea</taxon>
        <taxon>Culicidae</taxon>
        <taxon>Anophelinae</taxon>
        <taxon>Anopheles</taxon>
        <taxon>Anopheles maculatus group</taxon>
    </lineage>
</organism>
<dbReference type="GO" id="GO:0017056">
    <property type="term" value="F:structural constituent of nuclear pore"/>
    <property type="evidence" value="ECO:0007669"/>
    <property type="project" value="TreeGrafter"/>
</dbReference>
<protein>
    <recommendedName>
        <fullName evidence="1">NUP160 C-terminal TPR domain-containing protein</fullName>
    </recommendedName>
</protein>
<reference evidence="2" key="2">
    <citation type="submission" date="2020-05" db="UniProtKB">
        <authorList>
            <consortium name="EnsemblMetazoa"/>
        </authorList>
    </citation>
    <scope>IDENTIFICATION</scope>
    <source>
        <strain evidence="2">maculatus3</strain>
    </source>
</reference>
<dbReference type="VEuPathDB" id="VectorBase:AMAM015390"/>
<name>A0A182SXG1_9DIPT</name>
<evidence type="ECO:0000313" key="2">
    <source>
        <dbReference type="EnsemblMetazoa" id="AMAM015390-PA"/>
    </source>
</evidence>
<reference evidence="3" key="1">
    <citation type="submission" date="2013-09" db="EMBL/GenBank/DDBJ databases">
        <title>The Genome Sequence of Anopheles maculatus species B.</title>
        <authorList>
            <consortium name="The Broad Institute Genomics Platform"/>
            <person name="Neafsey D.E."/>
            <person name="Besansky N."/>
            <person name="Howell P."/>
            <person name="Walton C."/>
            <person name="Young S.K."/>
            <person name="Zeng Q."/>
            <person name="Gargeya S."/>
            <person name="Fitzgerald M."/>
            <person name="Haas B."/>
            <person name="Abouelleil A."/>
            <person name="Allen A.W."/>
            <person name="Alvarado L."/>
            <person name="Arachchi H.M."/>
            <person name="Berlin A.M."/>
            <person name="Chapman S.B."/>
            <person name="Gainer-Dewar J."/>
            <person name="Goldberg J."/>
            <person name="Griggs A."/>
            <person name="Gujja S."/>
            <person name="Hansen M."/>
            <person name="Howarth C."/>
            <person name="Imamovic A."/>
            <person name="Ireland A."/>
            <person name="Larimer J."/>
            <person name="McCowan C."/>
            <person name="Murphy C."/>
            <person name="Pearson M."/>
            <person name="Poon T.W."/>
            <person name="Priest M."/>
            <person name="Roberts A."/>
            <person name="Saif S."/>
            <person name="Shea T."/>
            <person name="Sisk P."/>
            <person name="Sykes S."/>
            <person name="Wortman J."/>
            <person name="Nusbaum C."/>
            <person name="Birren B."/>
        </authorList>
    </citation>
    <scope>NUCLEOTIDE SEQUENCE [LARGE SCALE GENOMIC DNA]</scope>
    <source>
        <strain evidence="3">maculatus3</strain>
    </source>
</reference>
<proteinExistence type="predicted"/>
<dbReference type="InterPro" id="IPR021717">
    <property type="entry name" value="Nucleoporin_Nup160"/>
</dbReference>
<evidence type="ECO:0000259" key="1">
    <source>
        <dbReference type="Pfam" id="PF23347"/>
    </source>
</evidence>
<evidence type="ECO:0000313" key="3">
    <source>
        <dbReference type="Proteomes" id="UP000075901"/>
    </source>
</evidence>
<dbReference type="InterPro" id="IPR056536">
    <property type="entry name" value="TPR_NUP160_C"/>
</dbReference>
<feature type="domain" description="NUP160 C-terminal TPR" evidence="1">
    <location>
        <begin position="72"/>
        <end position="227"/>
    </location>
</feature>
<dbReference type="PANTHER" id="PTHR21286">
    <property type="entry name" value="NUCLEAR PORE COMPLEX PROTEIN NUP160"/>
    <property type="match status" value="1"/>
</dbReference>
<dbReference type="AlphaFoldDB" id="A0A182SXG1"/>
<keyword evidence="3" id="KW-1185">Reference proteome</keyword>
<dbReference type="Pfam" id="PF23347">
    <property type="entry name" value="TPR_Nup160_C"/>
    <property type="match status" value="1"/>
</dbReference>
<dbReference type="EnsemblMetazoa" id="AMAM015390-RA">
    <property type="protein sequence ID" value="AMAM015390-PA"/>
    <property type="gene ID" value="AMAM015390"/>
</dbReference>